<accession>A0A1I8FE18</accession>
<evidence type="ECO:0000259" key="2">
    <source>
        <dbReference type="PROSITE" id="PS50003"/>
    </source>
</evidence>
<evidence type="ECO:0000313" key="3">
    <source>
        <dbReference type="Proteomes" id="UP000095280"/>
    </source>
</evidence>
<feature type="region of interest" description="Disordered" evidence="1">
    <location>
        <begin position="1"/>
        <end position="23"/>
    </location>
</feature>
<feature type="compositionally biased region" description="Basic and acidic residues" evidence="1">
    <location>
        <begin position="501"/>
        <end position="526"/>
    </location>
</feature>
<feature type="compositionally biased region" description="Pro residues" evidence="1">
    <location>
        <begin position="422"/>
        <end position="433"/>
    </location>
</feature>
<feature type="region of interest" description="Disordered" evidence="1">
    <location>
        <begin position="500"/>
        <end position="560"/>
    </location>
</feature>
<dbReference type="PROSITE" id="PS50003">
    <property type="entry name" value="PH_DOMAIN"/>
    <property type="match status" value="1"/>
</dbReference>
<feature type="region of interest" description="Disordered" evidence="1">
    <location>
        <begin position="657"/>
        <end position="684"/>
    </location>
</feature>
<feature type="compositionally biased region" description="Basic and acidic residues" evidence="1">
    <location>
        <begin position="362"/>
        <end position="385"/>
    </location>
</feature>
<protein>
    <submittedName>
        <fullName evidence="4">PH domain-containing protein</fullName>
    </submittedName>
</protein>
<feature type="region of interest" description="Disordered" evidence="1">
    <location>
        <begin position="231"/>
        <end position="255"/>
    </location>
</feature>
<keyword evidence="3" id="KW-1185">Reference proteome</keyword>
<feature type="region of interest" description="Disordered" evidence="1">
    <location>
        <begin position="357"/>
        <end position="473"/>
    </location>
</feature>
<dbReference type="Proteomes" id="UP000095280">
    <property type="component" value="Unplaced"/>
</dbReference>
<feature type="compositionally biased region" description="Polar residues" evidence="1">
    <location>
        <begin position="246"/>
        <end position="255"/>
    </location>
</feature>
<feature type="region of interest" description="Disordered" evidence="1">
    <location>
        <begin position="116"/>
        <end position="139"/>
    </location>
</feature>
<name>A0A1I8FE18_9PLAT</name>
<feature type="region of interest" description="Disordered" evidence="1">
    <location>
        <begin position="274"/>
        <end position="318"/>
    </location>
</feature>
<evidence type="ECO:0000256" key="1">
    <source>
        <dbReference type="SAM" id="MobiDB-lite"/>
    </source>
</evidence>
<feature type="compositionally biased region" description="Polar residues" evidence="1">
    <location>
        <begin position="1"/>
        <end position="11"/>
    </location>
</feature>
<feature type="domain" description="PH" evidence="2">
    <location>
        <begin position="154"/>
        <end position="228"/>
    </location>
</feature>
<dbReference type="GO" id="GO:0005525">
    <property type="term" value="F:GTP binding"/>
    <property type="evidence" value="ECO:0007669"/>
    <property type="project" value="InterPro"/>
</dbReference>
<dbReference type="InterPro" id="IPR001849">
    <property type="entry name" value="PH_domain"/>
</dbReference>
<dbReference type="GO" id="GO:0003924">
    <property type="term" value="F:GTPase activity"/>
    <property type="evidence" value="ECO:0007669"/>
    <property type="project" value="InterPro"/>
</dbReference>
<feature type="compositionally biased region" description="Polar residues" evidence="1">
    <location>
        <begin position="672"/>
        <end position="683"/>
    </location>
</feature>
<dbReference type="Gene3D" id="2.30.29.30">
    <property type="entry name" value="Pleckstrin-homology domain (PH domain)/Phosphotyrosine-binding domain (PTB)"/>
    <property type="match status" value="1"/>
</dbReference>
<dbReference type="SUPFAM" id="SSF50729">
    <property type="entry name" value="PH domain-like"/>
    <property type="match status" value="1"/>
</dbReference>
<feature type="compositionally biased region" description="Low complexity" evidence="1">
    <location>
        <begin position="123"/>
        <end position="138"/>
    </location>
</feature>
<evidence type="ECO:0000313" key="4">
    <source>
        <dbReference type="WBParaSite" id="maker-unitig_31196-snap-gene-0.2-mRNA-1"/>
    </source>
</evidence>
<proteinExistence type="predicted"/>
<dbReference type="WBParaSite" id="maker-unitig_31196-snap-gene-0.2-mRNA-1">
    <property type="protein sequence ID" value="maker-unitig_31196-snap-gene-0.2-mRNA-1"/>
    <property type="gene ID" value="maker-unitig_31196-snap-gene-0.2"/>
</dbReference>
<dbReference type="Pfam" id="PF02212">
    <property type="entry name" value="GED"/>
    <property type="match status" value="1"/>
</dbReference>
<dbReference type="Gene3D" id="1.20.120.1240">
    <property type="entry name" value="Dynamin, middle domain"/>
    <property type="match status" value="1"/>
</dbReference>
<dbReference type="InterPro" id="IPR011993">
    <property type="entry name" value="PH-like_dom_sf"/>
</dbReference>
<sequence length="709" mass="76705">PAQSNMASSFAHTGRPNPMSGELRQGDQLSTYGNVGNGISPTLKCVDMVIEELINVVHKCTQQMASYPGCARMPWRPPSPTAIPEQETRAKTQLMLLVDIPAGLHEHQSRGFYRLRQRQQRTESSQEGASGESGDSQGLSHAQQCLPYAASGSKECWFVLTALESLMWFKDEEEREKKYMLPLDGLKNSRREVRRGLNTYKDYKTLELAAESADEVDSWKASFLRAGVYPERESRETDELGEDPQTRTVRASSPTAWRATAKLKSFAAWSAAISRSASPSTKRPVPQDRGAPAGQLPRAGPRQHGSADGAPGGDHPNLVESYMKIVDKTQRDIVPKTVIHIVVNEFEGLPEVQHAGAAVRRLRSEPTDGRSRREEAQQRREETLRIYKPHQGGAEDPQMTGSSRTRCPPRSLRLTAGEPPFGGGPPSQPPPVAGRPAVPSRPAPSVTAPWRRRGSGGQLPPPMVPQKPLGQRSVSTGAFGFEAAAAASVAASYQAAQPFSQHRDLGTGRDGFSDGRDGTGSRDRSGRVLGTARDGISGKLGTGSPDNSGTDLPDSLGRISGQLGTGSLRTAWDGSPDNLGRDLEIARDGSRDKLGKSRDNWKSLGTTWISSEQLETARTTWEKLGTNSGSQDSFGTSRDSLGRDLRITRISGPLRTKLGNLGQLGSRDRLGTGSQDNSDAQDNSRIRVQLRTGSRDKLGISGQLGISGR</sequence>
<dbReference type="InterPro" id="IPR003130">
    <property type="entry name" value="GED"/>
</dbReference>
<dbReference type="AlphaFoldDB" id="A0A1I8FE18"/>
<organism evidence="3 4">
    <name type="scientific">Macrostomum lignano</name>
    <dbReference type="NCBI Taxonomy" id="282301"/>
    <lineage>
        <taxon>Eukaryota</taxon>
        <taxon>Metazoa</taxon>
        <taxon>Spiralia</taxon>
        <taxon>Lophotrochozoa</taxon>
        <taxon>Platyhelminthes</taxon>
        <taxon>Rhabditophora</taxon>
        <taxon>Macrostomorpha</taxon>
        <taxon>Macrostomida</taxon>
        <taxon>Macrostomidae</taxon>
        <taxon>Macrostomum</taxon>
    </lineage>
</organism>
<reference evidence="4" key="1">
    <citation type="submission" date="2016-11" db="UniProtKB">
        <authorList>
            <consortium name="WormBaseParasite"/>
        </authorList>
    </citation>
    <scope>IDENTIFICATION</scope>
</reference>